<keyword evidence="1" id="KW-0808">Transferase</keyword>
<dbReference type="EMBL" id="SJZB01000014">
    <property type="protein sequence ID" value="TCJ17159.1"/>
    <property type="molecule type" value="Genomic_DNA"/>
</dbReference>
<sequence length="134" mass="14248">MIGLLIVAHGSLGESLIQCATYVLGQRPERLQALDLMAYPDADAMLAVAKEHIEALAAGNDGVLVLTDVYGATPCNTVCKLLRPGRVEGVAGVNLPMLLKVLNYRNEPLNLLADRAANGGQAGVMHIRFEHCDA</sequence>
<evidence type="ECO:0000256" key="1">
    <source>
        <dbReference type="ARBA" id="ARBA00022679"/>
    </source>
</evidence>
<dbReference type="RefSeq" id="WP_131445042.1">
    <property type="nucleotide sequence ID" value="NZ_SJZB01000014.1"/>
</dbReference>
<evidence type="ECO:0000313" key="3">
    <source>
        <dbReference type="EMBL" id="TCJ17159.1"/>
    </source>
</evidence>
<name>A0A4R1BIQ7_9PROT</name>
<dbReference type="PANTHER" id="PTHR33799:SF1">
    <property type="entry name" value="PTS SYSTEM MANNOSE-SPECIFIC EIIAB COMPONENT-RELATED"/>
    <property type="match status" value="1"/>
</dbReference>
<dbReference type="SUPFAM" id="SSF53062">
    <property type="entry name" value="PTS system fructose IIA component-like"/>
    <property type="match status" value="1"/>
</dbReference>
<dbReference type="PANTHER" id="PTHR33799">
    <property type="entry name" value="PTS PERMEASE-RELATED-RELATED"/>
    <property type="match status" value="1"/>
</dbReference>
<evidence type="ECO:0000313" key="4">
    <source>
        <dbReference type="Proteomes" id="UP000295443"/>
    </source>
</evidence>
<dbReference type="Gene3D" id="3.40.50.510">
    <property type="entry name" value="Phosphotransferase system, mannose-type IIA component"/>
    <property type="match status" value="1"/>
</dbReference>
<keyword evidence="4" id="KW-1185">Reference proteome</keyword>
<dbReference type="Proteomes" id="UP000295443">
    <property type="component" value="Unassembled WGS sequence"/>
</dbReference>
<dbReference type="AlphaFoldDB" id="A0A4R1BIQ7"/>
<dbReference type="InterPro" id="IPR004701">
    <property type="entry name" value="PTS_EIIA_man-typ"/>
</dbReference>
<protein>
    <submittedName>
        <fullName evidence="3">PTS fructose transporter subunit IIA</fullName>
    </submittedName>
</protein>
<dbReference type="InterPro" id="IPR051471">
    <property type="entry name" value="Bacterial_PTS_sugar_comp"/>
</dbReference>
<dbReference type="OrthoDB" id="8795346at2"/>
<dbReference type="GO" id="GO:0016740">
    <property type="term" value="F:transferase activity"/>
    <property type="evidence" value="ECO:0007669"/>
    <property type="project" value="UniProtKB-KW"/>
</dbReference>
<dbReference type="GO" id="GO:0016020">
    <property type="term" value="C:membrane"/>
    <property type="evidence" value="ECO:0007669"/>
    <property type="project" value="InterPro"/>
</dbReference>
<dbReference type="PROSITE" id="PS51096">
    <property type="entry name" value="PTS_EIIA_TYPE_4"/>
    <property type="match status" value="1"/>
</dbReference>
<dbReference type="Pfam" id="PF03610">
    <property type="entry name" value="EIIA-man"/>
    <property type="match status" value="1"/>
</dbReference>
<evidence type="ECO:0000259" key="2">
    <source>
        <dbReference type="PROSITE" id="PS51096"/>
    </source>
</evidence>
<gene>
    <name evidence="3" type="ORF">EZJ19_04200</name>
</gene>
<reference evidence="3 4" key="1">
    <citation type="submission" date="2019-03" db="EMBL/GenBank/DDBJ databases">
        <title>Genome sequence of Thiobacillaceae bacterium LSR1, a sulfur-oxidizing bacterium isolated from freshwater sediment.</title>
        <authorList>
            <person name="Li S."/>
        </authorList>
    </citation>
    <scope>NUCLEOTIDE SEQUENCE [LARGE SCALE GENOMIC DNA]</scope>
    <source>
        <strain evidence="3 4">LSR1</strain>
    </source>
</reference>
<dbReference type="InterPro" id="IPR036662">
    <property type="entry name" value="PTS_EIIA_man-typ_sf"/>
</dbReference>
<organism evidence="3 4">
    <name type="scientific">Parasulfuritortus cantonensis</name>
    <dbReference type="NCBI Taxonomy" id="2528202"/>
    <lineage>
        <taxon>Bacteria</taxon>
        <taxon>Pseudomonadati</taxon>
        <taxon>Pseudomonadota</taxon>
        <taxon>Betaproteobacteria</taxon>
        <taxon>Nitrosomonadales</taxon>
        <taxon>Thiobacillaceae</taxon>
        <taxon>Parasulfuritortus</taxon>
    </lineage>
</organism>
<proteinExistence type="predicted"/>
<accession>A0A4R1BIQ7</accession>
<dbReference type="GO" id="GO:0009401">
    <property type="term" value="P:phosphoenolpyruvate-dependent sugar phosphotransferase system"/>
    <property type="evidence" value="ECO:0007669"/>
    <property type="project" value="InterPro"/>
</dbReference>
<feature type="domain" description="PTS EIIA type-4" evidence="2">
    <location>
        <begin position="1"/>
        <end position="124"/>
    </location>
</feature>
<comment type="caution">
    <text evidence="3">The sequence shown here is derived from an EMBL/GenBank/DDBJ whole genome shotgun (WGS) entry which is preliminary data.</text>
</comment>